<feature type="compositionally biased region" description="Basic and acidic residues" evidence="6">
    <location>
        <begin position="106"/>
        <end position="127"/>
    </location>
</feature>
<evidence type="ECO:0000313" key="9">
    <source>
        <dbReference type="RefSeq" id="XP_013771668.1"/>
    </source>
</evidence>
<organism evidence="8 9">
    <name type="scientific">Limulus polyphemus</name>
    <name type="common">Atlantic horseshoe crab</name>
    <dbReference type="NCBI Taxonomy" id="6850"/>
    <lineage>
        <taxon>Eukaryota</taxon>
        <taxon>Metazoa</taxon>
        <taxon>Ecdysozoa</taxon>
        <taxon>Arthropoda</taxon>
        <taxon>Chelicerata</taxon>
        <taxon>Merostomata</taxon>
        <taxon>Xiphosura</taxon>
        <taxon>Limulidae</taxon>
        <taxon>Limulus</taxon>
    </lineage>
</organism>
<evidence type="ECO:0000256" key="6">
    <source>
        <dbReference type="SAM" id="MobiDB-lite"/>
    </source>
</evidence>
<dbReference type="Gene3D" id="3.30.70.330">
    <property type="match status" value="2"/>
</dbReference>
<feature type="region of interest" description="Disordered" evidence="6">
    <location>
        <begin position="1"/>
        <end position="54"/>
    </location>
</feature>
<dbReference type="SMART" id="SM00360">
    <property type="entry name" value="RRM"/>
    <property type="match status" value="2"/>
</dbReference>
<accession>A0ABM1AZG3</accession>
<feature type="compositionally biased region" description="Basic residues" evidence="6">
    <location>
        <begin position="314"/>
        <end position="336"/>
    </location>
</feature>
<feature type="region of interest" description="Disordered" evidence="6">
    <location>
        <begin position="101"/>
        <end position="127"/>
    </location>
</feature>
<dbReference type="Pfam" id="PF00076">
    <property type="entry name" value="RRM_1"/>
    <property type="match status" value="2"/>
</dbReference>
<feature type="domain" description="RRM" evidence="7">
    <location>
        <begin position="128"/>
        <end position="194"/>
    </location>
</feature>
<comment type="subcellular location">
    <subcellularLocation>
        <location evidence="1">Nucleus</location>
        <location evidence="1">Nucleolus</location>
    </subcellularLocation>
</comment>
<dbReference type="InterPro" id="IPR034221">
    <property type="entry name" value="RBM34_RRM2"/>
</dbReference>
<dbReference type="InterPro" id="IPR000504">
    <property type="entry name" value="RRM_dom"/>
</dbReference>
<keyword evidence="8" id="KW-1185">Reference proteome</keyword>
<evidence type="ECO:0000256" key="4">
    <source>
        <dbReference type="ARBA" id="ARBA00023242"/>
    </source>
</evidence>
<evidence type="ECO:0000256" key="5">
    <source>
        <dbReference type="PROSITE-ProRule" id="PRU00176"/>
    </source>
</evidence>
<dbReference type="GeneID" id="106456844"/>
<feature type="compositionally biased region" description="Basic residues" evidence="6">
    <location>
        <begin position="292"/>
        <end position="301"/>
    </location>
</feature>
<evidence type="ECO:0000313" key="8">
    <source>
        <dbReference type="Proteomes" id="UP000694941"/>
    </source>
</evidence>
<evidence type="ECO:0000259" key="7">
    <source>
        <dbReference type="PROSITE" id="PS50102"/>
    </source>
</evidence>
<name>A0ABM1AZG3_LIMPO</name>
<dbReference type="CDD" id="cd12395">
    <property type="entry name" value="RRM2_RBM34"/>
    <property type="match status" value="1"/>
</dbReference>
<comment type="similarity">
    <text evidence="2">Belongs to the RRM RBM34 family.</text>
</comment>
<keyword evidence="3 5" id="KW-0694">RNA-binding</keyword>
<evidence type="ECO:0000256" key="1">
    <source>
        <dbReference type="ARBA" id="ARBA00004604"/>
    </source>
</evidence>
<dbReference type="SUPFAM" id="SSF54928">
    <property type="entry name" value="RNA-binding domain, RBD"/>
    <property type="match status" value="2"/>
</dbReference>
<dbReference type="InterPro" id="IPR035979">
    <property type="entry name" value="RBD_domain_sf"/>
</dbReference>
<dbReference type="InterPro" id="IPR012677">
    <property type="entry name" value="Nucleotide-bd_a/b_plait_sf"/>
</dbReference>
<evidence type="ECO:0000256" key="3">
    <source>
        <dbReference type="ARBA" id="ARBA00022884"/>
    </source>
</evidence>
<protein>
    <submittedName>
        <fullName evidence="9">RNA-binding protein 34-like isoform X2</fullName>
    </submittedName>
</protein>
<evidence type="ECO:0000256" key="2">
    <source>
        <dbReference type="ARBA" id="ARBA00007077"/>
    </source>
</evidence>
<proteinExistence type="inferred from homology"/>
<feature type="region of interest" description="Disordered" evidence="6">
    <location>
        <begin position="280"/>
        <end position="347"/>
    </location>
</feature>
<keyword evidence="4" id="KW-0539">Nucleus</keyword>
<feature type="compositionally biased region" description="Polar residues" evidence="6">
    <location>
        <begin position="39"/>
        <end position="49"/>
    </location>
</feature>
<sequence>MASEPDYEVGQVAELLSGSPKKSKKNNNLKKLFEKHPSAKSSNSSLQATRKQEISKDLQLQKECRIKDNQTCDQSVLRTSDLVLKREEELFGASDTVSIKRKRVKEQKQNEEPSPKKKREDDSEKDMRTVFVGNLPITAESKAIKTLFKQFGKIQSVRIRSAIPVQPKLPKRVAVINNGTLFKGYHLRVDRVIGGQQHDQKRSIFVGNLPFNAEEEELYSFFSECGDIAGVRIVRDPLSGLGKGFGFILFKTLDSVMLALELNGREFKDRKIRVVRAMKREKKHSSHDVPSAKKKISRKSLSRTFQGSRAQQREKKKKIKKILKNRAKKKQKKMATKKPNIVKDKKT</sequence>
<reference evidence="9" key="1">
    <citation type="submission" date="2025-08" db="UniProtKB">
        <authorList>
            <consortium name="RefSeq"/>
        </authorList>
    </citation>
    <scope>IDENTIFICATION</scope>
    <source>
        <tissue evidence="9">Muscle</tissue>
    </source>
</reference>
<gene>
    <name evidence="9" type="primary">LOC106456844</name>
</gene>
<dbReference type="PANTHER" id="PTHR23236">
    <property type="entry name" value="EUKARYOTIC TRANSLATION INITIATION FACTOR 4B/4H"/>
    <property type="match status" value="1"/>
</dbReference>
<feature type="domain" description="RRM" evidence="7">
    <location>
        <begin position="202"/>
        <end position="279"/>
    </location>
</feature>
<dbReference type="Proteomes" id="UP000694941">
    <property type="component" value="Unplaced"/>
</dbReference>
<dbReference type="PROSITE" id="PS50102">
    <property type="entry name" value="RRM"/>
    <property type="match status" value="2"/>
</dbReference>
<dbReference type="RefSeq" id="XP_013771668.1">
    <property type="nucleotide sequence ID" value="XM_013916214.2"/>
</dbReference>
<dbReference type="PANTHER" id="PTHR23236:SF25">
    <property type="entry name" value="RNA-BINDING PROTEIN 34"/>
    <property type="match status" value="1"/>
</dbReference>